<dbReference type="GO" id="GO:0016491">
    <property type="term" value="F:oxidoreductase activity"/>
    <property type="evidence" value="ECO:0007669"/>
    <property type="project" value="UniProtKB-KW"/>
</dbReference>
<evidence type="ECO:0008006" key="11">
    <source>
        <dbReference type="Google" id="ProtNLM"/>
    </source>
</evidence>
<dbReference type="Pfam" id="PF00107">
    <property type="entry name" value="ADH_zinc_N"/>
    <property type="match status" value="1"/>
</dbReference>
<dbReference type="InterPro" id="IPR013149">
    <property type="entry name" value="ADH-like_C"/>
</dbReference>
<dbReference type="GO" id="GO:0008270">
    <property type="term" value="F:zinc ion binding"/>
    <property type="evidence" value="ECO:0007669"/>
    <property type="project" value="InterPro"/>
</dbReference>
<dbReference type="SUPFAM" id="SSF50129">
    <property type="entry name" value="GroES-like"/>
    <property type="match status" value="1"/>
</dbReference>
<proteinExistence type="inferred from homology"/>
<comment type="cofactor">
    <cofactor evidence="1 6">
        <name>Zn(2+)</name>
        <dbReference type="ChEBI" id="CHEBI:29105"/>
    </cofactor>
</comment>
<keyword evidence="5" id="KW-0560">Oxidoreductase</keyword>
<accession>A0A9P8TIX7</accession>
<name>A0A9P8TIX7_9ASCO</name>
<comment type="similarity">
    <text evidence="2 6">Belongs to the zinc-containing alcohol dehydrogenase family.</text>
</comment>
<organism evidence="9 10">
    <name type="scientific">Wickerhamomyces mucosus</name>
    <dbReference type="NCBI Taxonomy" id="1378264"/>
    <lineage>
        <taxon>Eukaryota</taxon>
        <taxon>Fungi</taxon>
        <taxon>Dikarya</taxon>
        <taxon>Ascomycota</taxon>
        <taxon>Saccharomycotina</taxon>
        <taxon>Saccharomycetes</taxon>
        <taxon>Phaffomycetales</taxon>
        <taxon>Wickerhamomycetaceae</taxon>
        <taxon>Wickerhamomyces</taxon>
    </lineage>
</organism>
<dbReference type="PROSITE" id="PS00059">
    <property type="entry name" value="ADH_ZINC"/>
    <property type="match status" value="1"/>
</dbReference>
<keyword evidence="3 6" id="KW-0479">Metal-binding</keyword>
<evidence type="ECO:0000313" key="10">
    <source>
        <dbReference type="Proteomes" id="UP000769528"/>
    </source>
</evidence>
<dbReference type="PANTHER" id="PTHR42813">
    <property type="entry name" value="ZINC-TYPE ALCOHOL DEHYDROGENASE-LIKE"/>
    <property type="match status" value="1"/>
</dbReference>
<gene>
    <name evidence="9" type="ORF">WICMUC_000297</name>
</gene>
<dbReference type="InterPro" id="IPR011032">
    <property type="entry name" value="GroES-like_sf"/>
</dbReference>
<feature type="domain" description="Alcohol dehydrogenase-like N-terminal" evidence="8">
    <location>
        <begin position="26"/>
        <end position="133"/>
    </location>
</feature>
<dbReference type="Proteomes" id="UP000769528">
    <property type="component" value="Unassembled WGS sequence"/>
</dbReference>
<evidence type="ECO:0000259" key="8">
    <source>
        <dbReference type="Pfam" id="PF08240"/>
    </source>
</evidence>
<dbReference type="InterPro" id="IPR036291">
    <property type="entry name" value="NAD(P)-bd_dom_sf"/>
</dbReference>
<dbReference type="Gene3D" id="3.40.50.720">
    <property type="entry name" value="NAD(P)-binding Rossmann-like Domain"/>
    <property type="match status" value="1"/>
</dbReference>
<evidence type="ECO:0000256" key="6">
    <source>
        <dbReference type="RuleBase" id="RU361277"/>
    </source>
</evidence>
<dbReference type="InterPro" id="IPR013154">
    <property type="entry name" value="ADH-like_N"/>
</dbReference>
<evidence type="ECO:0000256" key="4">
    <source>
        <dbReference type="ARBA" id="ARBA00022833"/>
    </source>
</evidence>
<evidence type="ECO:0000256" key="1">
    <source>
        <dbReference type="ARBA" id="ARBA00001947"/>
    </source>
</evidence>
<comment type="caution">
    <text evidence="9">The sequence shown here is derived from an EMBL/GenBank/DDBJ whole genome shotgun (WGS) entry which is preliminary data.</text>
</comment>
<dbReference type="Pfam" id="PF08240">
    <property type="entry name" value="ADH_N"/>
    <property type="match status" value="1"/>
</dbReference>
<evidence type="ECO:0000256" key="3">
    <source>
        <dbReference type="ARBA" id="ARBA00022723"/>
    </source>
</evidence>
<dbReference type="AlphaFoldDB" id="A0A9P8TIX7"/>
<dbReference type="OrthoDB" id="3941538at2759"/>
<keyword evidence="10" id="KW-1185">Reference proteome</keyword>
<dbReference type="EMBL" id="JAEUBF010000103">
    <property type="protein sequence ID" value="KAH3680509.1"/>
    <property type="molecule type" value="Genomic_DNA"/>
</dbReference>
<evidence type="ECO:0000256" key="5">
    <source>
        <dbReference type="ARBA" id="ARBA00023002"/>
    </source>
</evidence>
<keyword evidence="4 6" id="KW-0862">Zinc</keyword>
<dbReference type="SUPFAM" id="SSF51735">
    <property type="entry name" value="NAD(P)-binding Rossmann-fold domains"/>
    <property type="match status" value="1"/>
</dbReference>
<sequence length="371" mass="41233">MNALIYNGIPGQKLVTKIPIPEIIEETDVIVKLSSTTICGSDLHIIKGDLSEMNNSNNTRVLGHEGIGYIQKIGNLIENFEIGDKVLISCITSCGKCIYCLKNLQSHCINGGWKLGHTINGTQAQYVRIPHANHSLYNIEGFNGIIEDESLLMLSDILPTGYEIGTINGHIKNNDIVAIIGAGSIGISTLICLKTFYNPKSIILIDYNESRLKFAQDEFDTDIITINLGKITNIKDEIFKITSNINNLDSKRINLNQGVDVAIECVGVPESFNTCQEIIAPGGRIANIGVHGVKIDLQLQKLWDKNIEISTGLVNTYSILDLLNKIDGNFLNPLKLITHHFKFDEILKAYEIFENSEREKCIKVFIEFDND</sequence>
<dbReference type="Gene3D" id="3.90.180.10">
    <property type="entry name" value="Medium-chain alcohol dehydrogenases, catalytic domain"/>
    <property type="match status" value="1"/>
</dbReference>
<protein>
    <recommendedName>
        <fullName evidence="11">Enoyl reductase (ER) domain-containing protein</fullName>
    </recommendedName>
</protein>
<feature type="domain" description="Alcohol dehydrogenase-like C-terminal" evidence="7">
    <location>
        <begin position="186"/>
        <end position="314"/>
    </location>
</feature>
<dbReference type="PANTHER" id="PTHR42813:SF4">
    <property type="entry name" value="NADP-DEPENDENT ISOPROPANOL DEHYDROGENASE"/>
    <property type="match status" value="1"/>
</dbReference>
<evidence type="ECO:0000256" key="2">
    <source>
        <dbReference type="ARBA" id="ARBA00008072"/>
    </source>
</evidence>
<evidence type="ECO:0000313" key="9">
    <source>
        <dbReference type="EMBL" id="KAH3680509.1"/>
    </source>
</evidence>
<dbReference type="InterPro" id="IPR002328">
    <property type="entry name" value="ADH_Zn_CS"/>
</dbReference>
<reference evidence="9" key="2">
    <citation type="submission" date="2021-01" db="EMBL/GenBank/DDBJ databases">
        <authorList>
            <person name="Schikora-Tamarit M.A."/>
        </authorList>
    </citation>
    <scope>NUCLEOTIDE SEQUENCE</scope>
    <source>
        <strain evidence="9">CBS6341</strain>
    </source>
</reference>
<evidence type="ECO:0000259" key="7">
    <source>
        <dbReference type="Pfam" id="PF00107"/>
    </source>
</evidence>
<reference evidence="9" key="1">
    <citation type="journal article" date="2021" name="Open Biol.">
        <title>Shared evolutionary footprints suggest mitochondrial oxidative damage underlies multiple complex I losses in fungi.</title>
        <authorList>
            <person name="Schikora-Tamarit M.A."/>
            <person name="Marcet-Houben M."/>
            <person name="Nosek J."/>
            <person name="Gabaldon T."/>
        </authorList>
    </citation>
    <scope>NUCLEOTIDE SEQUENCE</scope>
    <source>
        <strain evidence="9">CBS6341</strain>
    </source>
</reference>